<accession>A0AAV4ZWU1</accession>
<keyword evidence="1" id="KW-0472">Membrane</keyword>
<dbReference type="AlphaFoldDB" id="A0AAV4ZWU1"/>
<dbReference type="Gene3D" id="2.40.50.90">
    <property type="match status" value="1"/>
</dbReference>
<gene>
    <name evidence="2" type="ORF">BHAOGJBA_5970</name>
</gene>
<dbReference type="SUPFAM" id="SSF50199">
    <property type="entry name" value="Staphylococcal nuclease"/>
    <property type="match status" value="1"/>
</dbReference>
<organism evidence="2 3">
    <name type="scientific">Methylobacterium hispanicum</name>
    <dbReference type="NCBI Taxonomy" id="270350"/>
    <lineage>
        <taxon>Bacteria</taxon>
        <taxon>Pseudomonadati</taxon>
        <taxon>Pseudomonadota</taxon>
        <taxon>Alphaproteobacteria</taxon>
        <taxon>Hyphomicrobiales</taxon>
        <taxon>Methylobacteriaceae</taxon>
        <taxon>Methylobacterium</taxon>
    </lineage>
</organism>
<reference evidence="2" key="1">
    <citation type="journal article" date="2016" name="Front. Microbiol.">
        <title>Genome Sequence of the Piezophilic, Mesophilic Sulfate-Reducing Bacterium Desulfovibrio indicus J2T.</title>
        <authorList>
            <person name="Cao J."/>
            <person name="Maignien L."/>
            <person name="Shao Z."/>
            <person name="Alain K."/>
            <person name="Jebbar M."/>
        </authorList>
    </citation>
    <scope>NUCLEOTIDE SEQUENCE</scope>
    <source>
        <strain evidence="2">DSM 16372</strain>
    </source>
</reference>
<feature type="transmembrane region" description="Helical" evidence="1">
    <location>
        <begin position="30"/>
        <end position="50"/>
    </location>
</feature>
<evidence type="ECO:0008006" key="4">
    <source>
        <dbReference type="Google" id="ProtNLM"/>
    </source>
</evidence>
<dbReference type="EMBL" id="BPQO01000044">
    <property type="protein sequence ID" value="GJD92416.1"/>
    <property type="molecule type" value="Genomic_DNA"/>
</dbReference>
<keyword evidence="1" id="KW-0812">Transmembrane</keyword>
<name>A0AAV4ZWU1_9HYPH</name>
<comment type="caution">
    <text evidence="2">The sequence shown here is derived from an EMBL/GenBank/DDBJ whole genome shotgun (WGS) entry which is preliminary data.</text>
</comment>
<dbReference type="InterPro" id="IPR035437">
    <property type="entry name" value="SNase_OB-fold_sf"/>
</dbReference>
<keyword evidence="3" id="KW-1185">Reference proteome</keyword>
<dbReference type="RefSeq" id="WP_066922616.1">
    <property type="nucleotide sequence ID" value="NZ_BPQO01000044.1"/>
</dbReference>
<keyword evidence="1" id="KW-1133">Transmembrane helix</keyword>
<reference evidence="2" key="2">
    <citation type="submission" date="2021-08" db="EMBL/GenBank/DDBJ databases">
        <authorList>
            <person name="Tani A."/>
            <person name="Ola A."/>
            <person name="Ogura Y."/>
            <person name="Katsura K."/>
            <person name="Hayashi T."/>
        </authorList>
    </citation>
    <scope>NUCLEOTIDE SEQUENCE</scope>
    <source>
        <strain evidence="2">DSM 16372</strain>
    </source>
</reference>
<protein>
    <recommendedName>
        <fullName evidence="4">Nuclease</fullName>
    </recommendedName>
</protein>
<proteinExistence type="predicted"/>
<sequence length="203" mass="21272">MSIIVGVLLACAAGLAGTLLCPSPEKRREGQHLALAGAALLGSALFAFPLSARAGETLIGPATIIDGGNLVIADRHVRLYGVSAPDLDQTCWDARERAYPCGRAAAKALTQRIGEAPVTCELPDAPSNITLTALCRVAGEDLGAWVVGQGYAMAERQDSHPYAEIAARAWGRRLGMWAGVFQDPDAWRQSHGSGLAAQLATRS</sequence>
<evidence type="ECO:0000313" key="2">
    <source>
        <dbReference type="EMBL" id="GJD92416.1"/>
    </source>
</evidence>
<dbReference type="Proteomes" id="UP001055247">
    <property type="component" value="Unassembled WGS sequence"/>
</dbReference>
<evidence type="ECO:0000313" key="3">
    <source>
        <dbReference type="Proteomes" id="UP001055247"/>
    </source>
</evidence>
<evidence type="ECO:0000256" key="1">
    <source>
        <dbReference type="SAM" id="Phobius"/>
    </source>
</evidence>